<evidence type="ECO:0000256" key="1">
    <source>
        <dbReference type="SAM" id="Phobius"/>
    </source>
</evidence>
<evidence type="ECO:0000313" key="2">
    <source>
        <dbReference type="EMBL" id="RCH55190.1"/>
    </source>
</evidence>
<keyword evidence="3" id="KW-1185">Reference proteome</keyword>
<name>A0A367GPG3_9SPHI</name>
<dbReference type="EMBL" id="QGDC01000004">
    <property type="protein sequence ID" value="RCH55190.1"/>
    <property type="molecule type" value="Genomic_DNA"/>
</dbReference>
<dbReference type="RefSeq" id="WP_114004812.1">
    <property type="nucleotide sequence ID" value="NZ_QGDC01000004.1"/>
</dbReference>
<evidence type="ECO:0000313" key="3">
    <source>
        <dbReference type="Proteomes" id="UP000253209"/>
    </source>
</evidence>
<dbReference type="OrthoDB" id="1467887at2"/>
<protein>
    <submittedName>
        <fullName evidence="2">DUF5004 domain-containing protein</fullName>
    </submittedName>
</protein>
<gene>
    <name evidence="2" type="ORF">DJ568_08355</name>
</gene>
<keyword evidence="1" id="KW-1133">Transmembrane helix</keyword>
<dbReference type="PROSITE" id="PS51257">
    <property type="entry name" value="PROKAR_LIPOPROTEIN"/>
    <property type="match status" value="1"/>
</dbReference>
<comment type="caution">
    <text evidence="2">The sequence shown here is derived from an EMBL/GenBank/DDBJ whole genome shotgun (WGS) entry which is preliminary data.</text>
</comment>
<dbReference type="Pfam" id="PF16395">
    <property type="entry name" value="DUF5004"/>
    <property type="match status" value="1"/>
</dbReference>
<reference evidence="2 3" key="1">
    <citation type="submission" date="2018-05" db="EMBL/GenBank/DDBJ databases">
        <title>Mucilaginibacter hurinus sp. nov., isolated from briquette warehouse soil.</title>
        <authorList>
            <person name="Choi L."/>
        </authorList>
    </citation>
    <scope>NUCLEOTIDE SEQUENCE [LARGE SCALE GENOMIC DNA]</scope>
    <source>
        <strain evidence="2 3">ZR32</strain>
    </source>
</reference>
<dbReference type="InterPro" id="IPR032168">
    <property type="entry name" value="DUF5004"/>
</dbReference>
<keyword evidence="1" id="KW-0472">Membrane</keyword>
<keyword evidence="1" id="KW-0812">Transmembrane</keyword>
<dbReference type="AlphaFoldDB" id="A0A367GPG3"/>
<dbReference type="Proteomes" id="UP000253209">
    <property type="component" value="Unassembled WGS sequence"/>
</dbReference>
<accession>A0A367GPG3</accession>
<sequence length="147" mass="16493">MKSKCKWNYVGIVIVAMLMMVWSSCKVEKVTPITEPNKQLSGSWKVLKATRNGTDLTAGYDFTKFRIKFEGSNYTLTDELPFLVYENGSFGLDDPQYPFKITFTPTGGSAASTAFNYPTVDGKRRLELNFSSGCTQTTYVYTLVEAE</sequence>
<feature type="transmembrane region" description="Helical" evidence="1">
    <location>
        <begin position="7"/>
        <end position="24"/>
    </location>
</feature>
<proteinExistence type="predicted"/>
<organism evidence="2 3">
    <name type="scientific">Mucilaginibacter hurinus</name>
    <dbReference type="NCBI Taxonomy" id="2201324"/>
    <lineage>
        <taxon>Bacteria</taxon>
        <taxon>Pseudomonadati</taxon>
        <taxon>Bacteroidota</taxon>
        <taxon>Sphingobacteriia</taxon>
        <taxon>Sphingobacteriales</taxon>
        <taxon>Sphingobacteriaceae</taxon>
        <taxon>Mucilaginibacter</taxon>
    </lineage>
</organism>